<dbReference type="Gene3D" id="3.40.50.720">
    <property type="entry name" value="NAD(P)-binding Rossmann-like Domain"/>
    <property type="match status" value="1"/>
</dbReference>
<reference evidence="2" key="1">
    <citation type="journal article" date="2021" name="PeerJ">
        <title>Extensive microbial diversity within the chicken gut microbiome revealed by metagenomics and culture.</title>
        <authorList>
            <person name="Gilroy R."/>
            <person name="Ravi A."/>
            <person name="Getino M."/>
            <person name="Pursley I."/>
            <person name="Horton D.L."/>
            <person name="Alikhan N.F."/>
            <person name="Baker D."/>
            <person name="Gharbi K."/>
            <person name="Hall N."/>
            <person name="Watson M."/>
            <person name="Adriaenssens E.M."/>
            <person name="Foster-Nyarko E."/>
            <person name="Jarju S."/>
            <person name="Secka A."/>
            <person name="Antonio M."/>
            <person name="Oren A."/>
            <person name="Chaudhuri R.R."/>
            <person name="La Ragione R."/>
            <person name="Hildebrand F."/>
            <person name="Pallen M.J."/>
        </authorList>
    </citation>
    <scope>NUCLEOTIDE SEQUENCE</scope>
    <source>
        <strain evidence="2">5032</strain>
    </source>
</reference>
<dbReference type="InterPro" id="IPR020904">
    <property type="entry name" value="Sc_DH/Rdtase_CS"/>
</dbReference>
<sequence length="246" mass="25595">MRLSYDGPVLLLGGGCTLGLAVAAALREEGAAVLAACGSEAGLRACADAGLTAEPLGDPESLPERCAERMGQVPGHMLDLRHSRAEALLAGLPPEAIERWAGEDIALRARLLRALTRAMLMRRTGRCVFVSSSAALRPSPGQAWYAAAKLAGEALFRSAGTELAGRGITACSARLSWLDAGRGRTFLNDAAQARRAARAMPSGRLLRLEEAVAPLVFLLSREAAGINACCVDIDGGLGAVKLPETP</sequence>
<gene>
    <name evidence="2" type="ORF">H9784_07965</name>
</gene>
<dbReference type="SUPFAM" id="SSF51735">
    <property type="entry name" value="NAD(P)-binding Rossmann-fold domains"/>
    <property type="match status" value="1"/>
</dbReference>
<dbReference type="Proteomes" id="UP000823821">
    <property type="component" value="Unassembled WGS sequence"/>
</dbReference>
<proteinExistence type="inferred from homology"/>
<dbReference type="Pfam" id="PF13561">
    <property type="entry name" value="adh_short_C2"/>
    <property type="match status" value="1"/>
</dbReference>
<dbReference type="CDD" id="cd05233">
    <property type="entry name" value="SDR_c"/>
    <property type="match status" value="1"/>
</dbReference>
<dbReference type="InterPro" id="IPR002347">
    <property type="entry name" value="SDR_fam"/>
</dbReference>
<reference evidence="2" key="2">
    <citation type="submission" date="2021-04" db="EMBL/GenBank/DDBJ databases">
        <authorList>
            <person name="Gilroy R."/>
        </authorList>
    </citation>
    <scope>NUCLEOTIDE SEQUENCE</scope>
    <source>
        <strain evidence="2">5032</strain>
    </source>
</reference>
<dbReference type="AlphaFoldDB" id="A0A9D2HNV9"/>
<comment type="similarity">
    <text evidence="1">Belongs to the short-chain dehydrogenases/reductases (SDR) family.</text>
</comment>
<evidence type="ECO:0000313" key="2">
    <source>
        <dbReference type="EMBL" id="HJA79480.1"/>
    </source>
</evidence>
<comment type="caution">
    <text evidence="2">The sequence shown here is derived from an EMBL/GenBank/DDBJ whole genome shotgun (WGS) entry which is preliminary data.</text>
</comment>
<evidence type="ECO:0000313" key="3">
    <source>
        <dbReference type="Proteomes" id="UP000823821"/>
    </source>
</evidence>
<dbReference type="InterPro" id="IPR036291">
    <property type="entry name" value="NAD(P)-bd_dom_sf"/>
</dbReference>
<protein>
    <submittedName>
        <fullName evidence="2">SDR family oxidoreductase</fullName>
    </submittedName>
</protein>
<dbReference type="PANTHER" id="PTHR42879">
    <property type="entry name" value="3-OXOACYL-(ACYL-CARRIER-PROTEIN) REDUCTASE"/>
    <property type="match status" value="1"/>
</dbReference>
<evidence type="ECO:0000256" key="1">
    <source>
        <dbReference type="ARBA" id="ARBA00006484"/>
    </source>
</evidence>
<dbReference type="InterPro" id="IPR050259">
    <property type="entry name" value="SDR"/>
</dbReference>
<dbReference type="PRINTS" id="PR00081">
    <property type="entry name" value="GDHRDH"/>
</dbReference>
<name>A0A9D2HNV9_9BACT</name>
<dbReference type="EMBL" id="DWZD01000045">
    <property type="protein sequence ID" value="HJA79480.1"/>
    <property type="molecule type" value="Genomic_DNA"/>
</dbReference>
<accession>A0A9D2HNV9</accession>
<organism evidence="2 3">
    <name type="scientific">Candidatus Desulfovibrio intestinavium</name>
    <dbReference type="NCBI Taxonomy" id="2838534"/>
    <lineage>
        <taxon>Bacteria</taxon>
        <taxon>Pseudomonadati</taxon>
        <taxon>Thermodesulfobacteriota</taxon>
        <taxon>Desulfovibrionia</taxon>
        <taxon>Desulfovibrionales</taxon>
        <taxon>Desulfovibrionaceae</taxon>
        <taxon>Desulfovibrio</taxon>
    </lineage>
</organism>
<dbReference type="GO" id="GO:0032787">
    <property type="term" value="P:monocarboxylic acid metabolic process"/>
    <property type="evidence" value="ECO:0007669"/>
    <property type="project" value="UniProtKB-ARBA"/>
</dbReference>
<dbReference type="PROSITE" id="PS00061">
    <property type="entry name" value="ADH_SHORT"/>
    <property type="match status" value="1"/>
</dbReference>